<name>A0A2H3KFZ0_9CHLR</name>
<comment type="caution">
    <text evidence="3">The sequence shown here is derived from an EMBL/GenBank/DDBJ whole genome shotgun (WGS) entry which is preliminary data.</text>
</comment>
<keyword evidence="2" id="KW-0732">Signal</keyword>
<sequence>MQTRSHSAYKLPALLLFLLLALTVLPTQAQTTLPGHPLHPPVTPPAAHSADRLAPASSPTQALPPLKAVLIVGPIDGDEGTWTTKERGNIELAAQELEANGVTVMRFYTPHTNWDEIKVAAQGAHFLLYRGHGIFLSDMPSPDVGGLALKDQFVLPDDLRQQLQLAPNAIVMLYGCFTAGSSSLDGSISSEEAQRRVAQYADPFFDIGAAGYYANWFGDAFQQYLRSLFAGKTLGEAYEAYFDFNPTSVERFAHPEHTAMAMWLDKDVWSGVVRYNNAFVGQANQTLADLFQVPTVQLSQTSVAMLADDQSPTTTYQVIVGSSTETSLAWQAQVTNLAETPWLQVTPANGTTGQALTLSVDPHALPVGRHTATVRIFSTSTHYGQSEETLTIQVVKSGTVLSRVYLPTITR</sequence>
<dbReference type="Proteomes" id="UP000220922">
    <property type="component" value="Unassembled WGS sequence"/>
</dbReference>
<dbReference type="EMBL" id="LYXE01000188">
    <property type="protein sequence ID" value="PDV96599.1"/>
    <property type="molecule type" value="Genomic_DNA"/>
</dbReference>
<gene>
    <name evidence="3" type="ORF">A9Q02_06490</name>
</gene>
<evidence type="ECO:0008006" key="5">
    <source>
        <dbReference type="Google" id="ProtNLM"/>
    </source>
</evidence>
<feature type="region of interest" description="Disordered" evidence="1">
    <location>
        <begin position="35"/>
        <end position="58"/>
    </location>
</feature>
<accession>A0A2H3KFZ0</accession>
<dbReference type="AlphaFoldDB" id="A0A2H3KFZ0"/>
<evidence type="ECO:0000256" key="2">
    <source>
        <dbReference type="SAM" id="SignalP"/>
    </source>
</evidence>
<feature type="chain" id="PRO_5013957762" description="CHAT domain-containing protein" evidence="2">
    <location>
        <begin position="30"/>
        <end position="411"/>
    </location>
</feature>
<evidence type="ECO:0000313" key="3">
    <source>
        <dbReference type="EMBL" id="PDV96599.1"/>
    </source>
</evidence>
<evidence type="ECO:0000313" key="4">
    <source>
        <dbReference type="Proteomes" id="UP000220922"/>
    </source>
</evidence>
<keyword evidence="4" id="KW-1185">Reference proteome</keyword>
<protein>
    <recommendedName>
        <fullName evidence="5">CHAT domain-containing protein</fullName>
    </recommendedName>
</protein>
<dbReference type="RefSeq" id="WP_097655321.1">
    <property type="nucleotide sequence ID" value="NZ_LYXE01000188.1"/>
</dbReference>
<proteinExistence type="predicted"/>
<evidence type="ECO:0000256" key="1">
    <source>
        <dbReference type="SAM" id="MobiDB-lite"/>
    </source>
</evidence>
<dbReference type="OrthoDB" id="144070at2"/>
<reference evidence="3 4" key="1">
    <citation type="submission" date="2016-05" db="EMBL/GenBank/DDBJ databases">
        <authorList>
            <person name="Lavstsen T."/>
            <person name="Jespersen J.S."/>
        </authorList>
    </citation>
    <scope>NUCLEOTIDE SEQUENCE [LARGE SCALE GENOMIC DNA]</scope>
    <source>
        <strain evidence="3 4">B7-9</strain>
    </source>
</reference>
<feature type="signal peptide" evidence="2">
    <location>
        <begin position="1"/>
        <end position="29"/>
    </location>
</feature>
<organism evidence="3 4">
    <name type="scientific">Candidatus Chloroploca asiatica</name>
    <dbReference type="NCBI Taxonomy" id="1506545"/>
    <lineage>
        <taxon>Bacteria</taxon>
        <taxon>Bacillati</taxon>
        <taxon>Chloroflexota</taxon>
        <taxon>Chloroflexia</taxon>
        <taxon>Chloroflexales</taxon>
        <taxon>Chloroflexineae</taxon>
        <taxon>Oscillochloridaceae</taxon>
        <taxon>Candidatus Chloroploca</taxon>
    </lineage>
</organism>